<reference evidence="2 3" key="1">
    <citation type="submission" date="2017-07" db="EMBL/GenBank/DDBJ databases">
        <title>Complete genome sequence of Actinoalloteichus hoggarensis DSM 45943, type strain of Actinoalloteichus hoggarensis.</title>
        <authorList>
            <person name="Ruckert C."/>
            <person name="Nouioui I."/>
            <person name="Willmese J."/>
            <person name="van Wezel G."/>
            <person name="Klenk H.-P."/>
            <person name="Kalinowski J."/>
            <person name="Zotchev S.B."/>
        </authorList>
    </citation>
    <scope>NUCLEOTIDE SEQUENCE [LARGE SCALE GENOMIC DNA]</scope>
    <source>
        <strain evidence="2 3">DSM 45943</strain>
    </source>
</reference>
<accession>A0A221W9W5</accession>
<dbReference type="AlphaFoldDB" id="A0A221W9W5"/>
<dbReference type="EMBL" id="CP022521">
    <property type="protein sequence ID" value="ASO22319.1"/>
    <property type="molecule type" value="Genomic_DNA"/>
</dbReference>
<evidence type="ECO:0000313" key="3">
    <source>
        <dbReference type="Proteomes" id="UP000204221"/>
    </source>
</evidence>
<name>A0A221W9W5_9PSEU</name>
<feature type="region of interest" description="Disordered" evidence="1">
    <location>
        <begin position="113"/>
        <end position="132"/>
    </location>
</feature>
<sequence length="132" mass="14872">MPYRGPLPHRLVTRINAGVNALRASPRWGERVGRHLTEITYVGRRSGRTISTPIGYRRAGDVVTIRVMLPEAKTWWRNFLGEGWPMSLRLDGMDRSGHAVARRDARGRVSLTARLDPVGSPRAEDETADTER</sequence>
<evidence type="ECO:0000313" key="2">
    <source>
        <dbReference type="EMBL" id="ASO22319.1"/>
    </source>
</evidence>
<dbReference type="InterPro" id="IPR012349">
    <property type="entry name" value="Split_barrel_FMN-bd"/>
</dbReference>
<organism evidence="2 3">
    <name type="scientific">Actinoalloteichus hoggarensis</name>
    <dbReference type="NCBI Taxonomy" id="1470176"/>
    <lineage>
        <taxon>Bacteria</taxon>
        <taxon>Bacillati</taxon>
        <taxon>Actinomycetota</taxon>
        <taxon>Actinomycetes</taxon>
        <taxon>Pseudonocardiales</taxon>
        <taxon>Pseudonocardiaceae</taxon>
        <taxon>Actinoalloteichus</taxon>
    </lineage>
</organism>
<evidence type="ECO:0000256" key="1">
    <source>
        <dbReference type="SAM" id="MobiDB-lite"/>
    </source>
</evidence>
<feature type="compositionally biased region" description="Basic and acidic residues" evidence="1">
    <location>
        <begin position="122"/>
        <end position="132"/>
    </location>
</feature>
<gene>
    <name evidence="2" type="ORF">AHOG_23555</name>
</gene>
<dbReference type="KEGG" id="ahg:AHOG_23555"/>
<proteinExistence type="predicted"/>
<dbReference type="Proteomes" id="UP000204221">
    <property type="component" value="Chromosome"/>
</dbReference>
<evidence type="ECO:0008006" key="4">
    <source>
        <dbReference type="Google" id="ProtNLM"/>
    </source>
</evidence>
<protein>
    <recommendedName>
        <fullName evidence="4">DUF385 domain-containing protein</fullName>
    </recommendedName>
</protein>
<keyword evidence="3" id="KW-1185">Reference proteome</keyword>
<dbReference type="Gene3D" id="2.30.110.10">
    <property type="entry name" value="Electron Transport, Fmn-binding Protein, Chain A"/>
    <property type="match status" value="1"/>
</dbReference>
<dbReference type="OrthoDB" id="3292498at2"/>